<evidence type="ECO:0000313" key="1">
    <source>
        <dbReference type="EMBL" id="KAI0087863.1"/>
    </source>
</evidence>
<sequence length="59" mass="6513">MEAPKPVMTTATQPQAVQMSVMNPPQRNSTQQEHQQCQKASRLRGGGAGKVRFLISPFM</sequence>
<gene>
    <name evidence="1" type="ORF">BDY19DRAFT_953562</name>
</gene>
<organism evidence="1 2">
    <name type="scientific">Irpex rosettiformis</name>
    <dbReference type="NCBI Taxonomy" id="378272"/>
    <lineage>
        <taxon>Eukaryota</taxon>
        <taxon>Fungi</taxon>
        <taxon>Dikarya</taxon>
        <taxon>Basidiomycota</taxon>
        <taxon>Agaricomycotina</taxon>
        <taxon>Agaricomycetes</taxon>
        <taxon>Polyporales</taxon>
        <taxon>Irpicaceae</taxon>
        <taxon>Irpex</taxon>
    </lineage>
</organism>
<evidence type="ECO:0000313" key="2">
    <source>
        <dbReference type="Proteomes" id="UP001055072"/>
    </source>
</evidence>
<proteinExistence type="predicted"/>
<accession>A0ACB8U0V3</accession>
<protein>
    <submittedName>
        <fullName evidence="1">Uncharacterized protein</fullName>
    </submittedName>
</protein>
<comment type="caution">
    <text evidence="1">The sequence shown here is derived from an EMBL/GenBank/DDBJ whole genome shotgun (WGS) entry which is preliminary data.</text>
</comment>
<dbReference type="Proteomes" id="UP001055072">
    <property type="component" value="Unassembled WGS sequence"/>
</dbReference>
<keyword evidence="2" id="KW-1185">Reference proteome</keyword>
<dbReference type="EMBL" id="MU274916">
    <property type="protein sequence ID" value="KAI0087863.1"/>
    <property type="molecule type" value="Genomic_DNA"/>
</dbReference>
<name>A0ACB8U0V3_9APHY</name>
<reference evidence="1" key="1">
    <citation type="journal article" date="2021" name="Environ. Microbiol.">
        <title>Gene family expansions and transcriptome signatures uncover fungal adaptations to wood decay.</title>
        <authorList>
            <person name="Hage H."/>
            <person name="Miyauchi S."/>
            <person name="Viragh M."/>
            <person name="Drula E."/>
            <person name="Min B."/>
            <person name="Chaduli D."/>
            <person name="Navarro D."/>
            <person name="Favel A."/>
            <person name="Norest M."/>
            <person name="Lesage-Meessen L."/>
            <person name="Balint B."/>
            <person name="Merenyi Z."/>
            <person name="de Eugenio L."/>
            <person name="Morin E."/>
            <person name="Martinez A.T."/>
            <person name="Baldrian P."/>
            <person name="Stursova M."/>
            <person name="Martinez M.J."/>
            <person name="Novotny C."/>
            <person name="Magnuson J.K."/>
            <person name="Spatafora J.W."/>
            <person name="Maurice S."/>
            <person name="Pangilinan J."/>
            <person name="Andreopoulos W."/>
            <person name="LaButti K."/>
            <person name="Hundley H."/>
            <person name="Na H."/>
            <person name="Kuo A."/>
            <person name="Barry K."/>
            <person name="Lipzen A."/>
            <person name="Henrissat B."/>
            <person name="Riley R."/>
            <person name="Ahrendt S."/>
            <person name="Nagy L.G."/>
            <person name="Grigoriev I.V."/>
            <person name="Martin F."/>
            <person name="Rosso M.N."/>
        </authorList>
    </citation>
    <scope>NUCLEOTIDE SEQUENCE</scope>
    <source>
        <strain evidence="1">CBS 384.51</strain>
    </source>
</reference>